<name>A0A834JTI1_VESVU</name>
<accession>A0A834JTI1</accession>
<evidence type="ECO:0000313" key="2">
    <source>
        <dbReference type="EMBL" id="KAF7394493.1"/>
    </source>
</evidence>
<evidence type="ECO:0000256" key="1">
    <source>
        <dbReference type="SAM" id="MobiDB-lite"/>
    </source>
</evidence>
<gene>
    <name evidence="2" type="ORF">HZH66_007667</name>
</gene>
<dbReference type="AlphaFoldDB" id="A0A834JTI1"/>
<sequence length="158" mass="17893">MKIPPEYRRRRRRKPFAKKNVGAKEKKKIIKKITIDEPLPESNSTSMFNLSSTSVPLQTIAVAKEKDIKSSETIDIQMPELDFSFLKLSPIPIVLPVEPIDVHSTDNILETTEDLLRLFFDLNAKWGYTASRDDNKVGSLTDLCSSQFSCALDFDEGT</sequence>
<protein>
    <submittedName>
        <fullName evidence="2">Uncharacterized protein</fullName>
    </submittedName>
</protein>
<proteinExistence type="predicted"/>
<evidence type="ECO:0000313" key="3">
    <source>
        <dbReference type="Proteomes" id="UP000614350"/>
    </source>
</evidence>
<organism evidence="2 3">
    <name type="scientific">Vespula vulgaris</name>
    <name type="common">Yellow jacket</name>
    <name type="synonym">Wasp</name>
    <dbReference type="NCBI Taxonomy" id="7454"/>
    <lineage>
        <taxon>Eukaryota</taxon>
        <taxon>Metazoa</taxon>
        <taxon>Ecdysozoa</taxon>
        <taxon>Arthropoda</taxon>
        <taxon>Hexapoda</taxon>
        <taxon>Insecta</taxon>
        <taxon>Pterygota</taxon>
        <taxon>Neoptera</taxon>
        <taxon>Endopterygota</taxon>
        <taxon>Hymenoptera</taxon>
        <taxon>Apocrita</taxon>
        <taxon>Aculeata</taxon>
        <taxon>Vespoidea</taxon>
        <taxon>Vespidae</taxon>
        <taxon>Vespinae</taxon>
        <taxon>Vespula</taxon>
    </lineage>
</organism>
<feature type="region of interest" description="Disordered" evidence="1">
    <location>
        <begin position="1"/>
        <end position="25"/>
    </location>
</feature>
<keyword evidence="3" id="KW-1185">Reference proteome</keyword>
<dbReference type="EMBL" id="JACSEA010000008">
    <property type="protein sequence ID" value="KAF7394493.1"/>
    <property type="molecule type" value="Genomic_DNA"/>
</dbReference>
<comment type="caution">
    <text evidence="2">The sequence shown here is derived from an EMBL/GenBank/DDBJ whole genome shotgun (WGS) entry which is preliminary data.</text>
</comment>
<reference evidence="2" key="1">
    <citation type="journal article" date="2020" name="G3 (Bethesda)">
        <title>High-Quality Assemblies for Three Invasive Social Wasps from the &lt;i&gt;Vespula&lt;/i&gt; Genus.</title>
        <authorList>
            <person name="Harrop T.W.R."/>
            <person name="Guhlin J."/>
            <person name="McLaughlin G.M."/>
            <person name="Permina E."/>
            <person name="Stockwell P."/>
            <person name="Gilligan J."/>
            <person name="Le Lec M.F."/>
            <person name="Gruber M.A.M."/>
            <person name="Quinn O."/>
            <person name="Lovegrove M."/>
            <person name="Duncan E.J."/>
            <person name="Remnant E.J."/>
            <person name="Van Eeckhoven J."/>
            <person name="Graham B."/>
            <person name="Knapp R.A."/>
            <person name="Langford K.W."/>
            <person name="Kronenberg Z."/>
            <person name="Press M.O."/>
            <person name="Eacker S.M."/>
            <person name="Wilson-Rankin E.E."/>
            <person name="Purcell J."/>
            <person name="Lester P.J."/>
            <person name="Dearden P.K."/>
        </authorList>
    </citation>
    <scope>NUCLEOTIDE SEQUENCE</scope>
    <source>
        <strain evidence="2">Marl-1</strain>
    </source>
</reference>
<feature type="compositionally biased region" description="Basic residues" evidence="1">
    <location>
        <begin position="8"/>
        <end position="17"/>
    </location>
</feature>
<dbReference type="Proteomes" id="UP000614350">
    <property type="component" value="Unassembled WGS sequence"/>
</dbReference>